<gene>
    <name evidence="2" type="ORF">BU26DRAFT_348652</name>
</gene>
<organism evidence="2 3">
    <name type="scientific">Trematosphaeria pertusa</name>
    <dbReference type="NCBI Taxonomy" id="390896"/>
    <lineage>
        <taxon>Eukaryota</taxon>
        <taxon>Fungi</taxon>
        <taxon>Dikarya</taxon>
        <taxon>Ascomycota</taxon>
        <taxon>Pezizomycotina</taxon>
        <taxon>Dothideomycetes</taxon>
        <taxon>Pleosporomycetidae</taxon>
        <taxon>Pleosporales</taxon>
        <taxon>Massarineae</taxon>
        <taxon>Trematosphaeriaceae</taxon>
        <taxon>Trematosphaeria</taxon>
    </lineage>
</organism>
<protein>
    <submittedName>
        <fullName evidence="2">Uncharacterized protein</fullName>
    </submittedName>
</protein>
<dbReference type="EMBL" id="ML987197">
    <property type="protein sequence ID" value="KAF2247488.1"/>
    <property type="molecule type" value="Genomic_DNA"/>
</dbReference>
<evidence type="ECO:0000313" key="2">
    <source>
        <dbReference type="EMBL" id="KAF2247488.1"/>
    </source>
</evidence>
<dbReference type="GeneID" id="54575751"/>
<keyword evidence="1" id="KW-0472">Membrane</keyword>
<proteinExistence type="predicted"/>
<keyword evidence="1" id="KW-0812">Transmembrane</keyword>
<accession>A0A6A6IBP5</accession>
<evidence type="ECO:0000313" key="3">
    <source>
        <dbReference type="Proteomes" id="UP000800094"/>
    </source>
</evidence>
<sequence>MTHKFHPYRLLPFSPSIRLSHHHRGIIDVTAWLVVKILGVLARLGIALLFGCGRRPPPYSYRHEPRVSAQHSLCFC</sequence>
<name>A0A6A6IBP5_9PLEO</name>
<keyword evidence="1" id="KW-1133">Transmembrane helix</keyword>
<dbReference type="Proteomes" id="UP000800094">
    <property type="component" value="Unassembled WGS sequence"/>
</dbReference>
<dbReference type="AlphaFoldDB" id="A0A6A6IBP5"/>
<feature type="transmembrane region" description="Helical" evidence="1">
    <location>
        <begin position="29"/>
        <end position="52"/>
    </location>
</feature>
<keyword evidence="3" id="KW-1185">Reference proteome</keyword>
<reference evidence="2" key="1">
    <citation type="journal article" date="2020" name="Stud. Mycol.">
        <title>101 Dothideomycetes genomes: a test case for predicting lifestyles and emergence of pathogens.</title>
        <authorList>
            <person name="Haridas S."/>
            <person name="Albert R."/>
            <person name="Binder M."/>
            <person name="Bloem J."/>
            <person name="Labutti K."/>
            <person name="Salamov A."/>
            <person name="Andreopoulos B."/>
            <person name="Baker S."/>
            <person name="Barry K."/>
            <person name="Bills G."/>
            <person name="Bluhm B."/>
            <person name="Cannon C."/>
            <person name="Castanera R."/>
            <person name="Culley D."/>
            <person name="Daum C."/>
            <person name="Ezra D."/>
            <person name="Gonzalez J."/>
            <person name="Henrissat B."/>
            <person name="Kuo A."/>
            <person name="Liang C."/>
            <person name="Lipzen A."/>
            <person name="Lutzoni F."/>
            <person name="Magnuson J."/>
            <person name="Mondo S."/>
            <person name="Nolan M."/>
            <person name="Ohm R."/>
            <person name="Pangilinan J."/>
            <person name="Park H.-J."/>
            <person name="Ramirez L."/>
            <person name="Alfaro M."/>
            <person name="Sun H."/>
            <person name="Tritt A."/>
            <person name="Yoshinaga Y."/>
            <person name="Zwiers L.-H."/>
            <person name="Turgeon B."/>
            <person name="Goodwin S."/>
            <person name="Spatafora J."/>
            <person name="Crous P."/>
            <person name="Grigoriev I."/>
        </authorList>
    </citation>
    <scope>NUCLEOTIDE SEQUENCE</scope>
    <source>
        <strain evidence="2">CBS 122368</strain>
    </source>
</reference>
<dbReference type="RefSeq" id="XP_033682492.1">
    <property type="nucleotide sequence ID" value="XM_033822421.1"/>
</dbReference>
<evidence type="ECO:0000256" key="1">
    <source>
        <dbReference type="SAM" id="Phobius"/>
    </source>
</evidence>